<keyword evidence="2" id="KW-1185">Reference proteome</keyword>
<dbReference type="Proteomes" id="UP000016567">
    <property type="component" value="Unassembled WGS sequence"/>
</dbReference>
<dbReference type="AlphaFoldDB" id="U3C7U1"/>
<comment type="caution">
    <text evidence="1">The sequence shown here is derived from an EMBL/GenBank/DDBJ whole genome shotgun (WGS) entry which is preliminary data.</text>
</comment>
<sequence>MLEANHMNRQDIDINVKIELLKESLKYAKQANYEQITINIDLLELLFKNPSLAQ</sequence>
<evidence type="ECO:0000313" key="2">
    <source>
        <dbReference type="Proteomes" id="UP000016567"/>
    </source>
</evidence>
<evidence type="ECO:0000313" key="1">
    <source>
        <dbReference type="EMBL" id="GAD74523.1"/>
    </source>
</evidence>
<accession>U3C7U1</accession>
<name>U3C7U1_9VIBR</name>
<proteinExistence type="predicted"/>
<protein>
    <submittedName>
        <fullName evidence="1">Uncharacterized protein</fullName>
    </submittedName>
</protein>
<reference evidence="1 2" key="1">
    <citation type="submission" date="2013-09" db="EMBL/GenBank/DDBJ databases">
        <title>Whole genome shotgun sequence of Vibrio azureus NBRC 104587.</title>
        <authorList>
            <person name="Isaki S."/>
            <person name="Hosoyama A."/>
            <person name="Numata M."/>
            <person name="Hashimoto M."/>
            <person name="Hosoyama Y."/>
            <person name="Tsuchikane K."/>
            <person name="Noguchi M."/>
            <person name="Hirakata S."/>
            <person name="Ichikawa N."/>
            <person name="Ohji S."/>
            <person name="Yamazoe A."/>
            <person name="Fujita N."/>
        </authorList>
    </citation>
    <scope>NUCLEOTIDE SEQUENCE [LARGE SCALE GENOMIC DNA]</scope>
    <source>
        <strain evidence="1 2">NBRC 104587</strain>
    </source>
</reference>
<gene>
    <name evidence="1" type="ORF">VAZ01S_012_00020</name>
</gene>
<dbReference type="EMBL" id="BATL01000012">
    <property type="protein sequence ID" value="GAD74523.1"/>
    <property type="molecule type" value="Genomic_DNA"/>
</dbReference>
<organism evidence="1 2">
    <name type="scientific">Vibrio azureus NBRC 104587</name>
    <dbReference type="NCBI Taxonomy" id="1219077"/>
    <lineage>
        <taxon>Bacteria</taxon>
        <taxon>Pseudomonadati</taxon>
        <taxon>Pseudomonadota</taxon>
        <taxon>Gammaproteobacteria</taxon>
        <taxon>Vibrionales</taxon>
        <taxon>Vibrionaceae</taxon>
        <taxon>Vibrio</taxon>
    </lineage>
</organism>
<dbReference type="RefSeq" id="WP_021708303.1">
    <property type="nucleotide sequence ID" value="NZ_BAOB01000171.1"/>
</dbReference>